<dbReference type="HOGENOM" id="CLU_2871328_0_0_1"/>
<proteinExistence type="predicted"/>
<name>A0A0E0AW84_9ORYZ</name>
<feature type="signal peptide" evidence="1">
    <location>
        <begin position="1"/>
        <end position="28"/>
    </location>
</feature>
<feature type="chain" id="PRO_5002353857" evidence="1">
    <location>
        <begin position="29"/>
        <end position="64"/>
    </location>
</feature>
<accession>A0A0E0AW84</accession>
<reference evidence="2" key="2">
    <citation type="submission" date="2018-05" db="EMBL/GenBank/DDBJ databases">
        <title>OgluRS3 (Oryza glumaepatula Reference Sequence Version 3).</title>
        <authorList>
            <person name="Zhang J."/>
            <person name="Kudrna D."/>
            <person name="Lee S."/>
            <person name="Talag J."/>
            <person name="Welchert J."/>
            <person name="Wing R.A."/>
        </authorList>
    </citation>
    <scope>NUCLEOTIDE SEQUENCE [LARGE SCALE GENOMIC DNA]</scope>
</reference>
<dbReference type="Gramene" id="OGLUM08G17760.1">
    <property type="protein sequence ID" value="OGLUM08G17760.1"/>
    <property type="gene ID" value="OGLUM08G17760"/>
</dbReference>
<evidence type="ECO:0000313" key="2">
    <source>
        <dbReference type="EnsemblPlants" id="OGLUM08G17760.1"/>
    </source>
</evidence>
<organism evidence="2">
    <name type="scientific">Oryza glumipatula</name>
    <dbReference type="NCBI Taxonomy" id="40148"/>
    <lineage>
        <taxon>Eukaryota</taxon>
        <taxon>Viridiplantae</taxon>
        <taxon>Streptophyta</taxon>
        <taxon>Embryophyta</taxon>
        <taxon>Tracheophyta</taxon>
        <taxon>Spermatophyta</taxon>
        <taxon>Magnoliopsida</taxon>
        <taxon>Liliopsida</taxon>
        <taxon>Poales</taxon>
        <taxon>Poaceae</taxon>
        <taxon>BOP clade</taxon>
        <taxon>Oryzoideae</taxon>
        <taxon>Oryzeae</taxon>
        <taxon>Oryzinae</taxon>
        <taxon>Oryza</taxon>
    </lineage>
</organism>
<protein>
    <submittedName>
        <fullName evidence="2">Uncharacterized protein</fullName>
    </submittedName>
</protein>
<dbReference type="EnsemblPlants" id="OGLUM08G17760.1">
    <property type="protein sequence ID" value="OGLUM08G17760.1"/>
    <property type="gene ID" value="OGLUM08G17760"/>
</dbReference>
<sequence>MSIQHRFFASRVLRWWLAQPVFLSDAQADPTPSIEIAETAPPPARLFVQSCRCELEPCTRTMES</sequence>
<keyword evidence="1" id="KW-0732">Signal</keyword>
<dbReference type="Proteomes" id="UP000026961">
    <property type="component" value="Chromosome 8"/>
</dbReference>
<evidence type="ECO:0000313" key="3">
    <source>
        <dbReference type="Proteomes" id="UP000026961"/>
    </source>
</evidence>
<keyword evidence="3" id="KW-1185">Reference proteome</keyword>
<reference evidence="2" key="1">
    <citation type="submission" date="2015-04" db="UniProtKB">
        <authorList>
            <consortium name="EnsemblPlants"/>
        </authorList>
    </citation>
    <scope>IDENTIFICATION</scope>
</reference>
<evidence type="ECO:0000256" key="1">
    <source>
        <dbReference type="SAM" id="SignalP"/>
    </source>
</evidence>
<dbReference type="AlphaFoldDB" id="A0A0E0AW84"/>